<dbReference type="Proteomes" id="UP000176893">
    <property type="component" value="Unassembled WGS sequence"/>
</dbReference>
<sequence>MADLFGLCLLWQIRKYPEARWRMRPLEQGGAKTTKGDPIMGDLIKMPHSELHATVEILDRLGVTPHDFEVLRKASSWSQATTARVHKTDPSVWAALELEDVLVRLGFTPGQIRALAGRKDLLQLVRQALCGAARVGLVQHVIDCDADPFLPQGWRGVENHKKGGQFKLDLSKIKLHLSPNQMDSKCIEGNKLRKELASEPVLNANVLDYLLAHPELIPEEWKGKYVFFWGTIYRNSNGSLCVRFLFWDDGAWRWGYRWLGYRFHGNNPAAVLAS</sequence>
<evidence type="ECO:0000313" key="2">
    <source>
        <dbReference type="Proteomes" id="UP000176893"/>
    </source>
</evidence>
<dbReference type="AlphaFoldDB" id="A0A1F8EF39"/>
<comment type="caution">
    <text evidence="1">The sequence shown here is derived from an EMBL/GenBank/DDBJ whole genome shotgun (WGS) entry which is preliminary data.</text>
</comment>
<accession>A0A1F8EF39</accession>
<evidence type="ECO:0000313" key="1">
    <source>
        <dbReference type="EMBL" id="OGM98605.1"/>
    </source>
</evidence>
<protein>
    <submittedName>
        <fullName evidence="1">Uncharacterized protein</fullName>
    </submittedName>
</protein>
<reference evidence="1 2" key="1">
    <citation type="journal article" date="2016" name="Nat. Commun.">
        <title>Thousands of microbial genomes shed light on interconnected biogeochemical processes in an aquifer system.</title>
        <authorList>
            <person name="Anantharaman K."/>
            <person name="Brown C.T."/>
            <person name="Hug L.A."/>
            <person name="Sharon I."/>
            <person name="Castelle C.J."/>
            <person name="Probst A.J."/>
            <person name="Thomas B.C."/>
            <person name="Singh A."/>
            <person name="Wilkins M.J."/>
            <person name="Karaoz U."/>
            <person name="Brodie E.L."/>
            <person name="Williams K.H."/>
            <person name="Hubbard S.S."/>
            <person name="Banfield J.F."/>
        </authorList>
    </citation>
    <scope>NUCLEOTIDE SEQUENCE [LARGE SCALE GENOMIC DNA]</scope>
</reference>
<proteinExistence type="predicted"/>
<name>A0A1F8EF39_9BACT</name>
<dbReference type="EMBL" id="MGJB01000012">
    <property type="protein sequence ID" value="OGM98605.1"/>
    <property type="molecule type" value="Genomic_DNA"/>
</dbReference>
<gene>
    <name evidence="1" type="ORF">A2649_00195</name>
</gene>
<organism evidence="1 2">
    <name type="scientific">Candidatus Yanofskybacteria bacterium RIFCSPHIGHO2_01_FULL_41_26</name>
    <dbReference type="NCBI Taxonomy" id="1802661"/>
    <lineage>
        <taxon>Bacteria</taxon>
        <taxon>Candidatus Yanofskyibacteriota</taxon>
    </lineage>
</organism>